<proteinExistence type="predicted"/>
<accession>A0A0A9BPJ4</accession>
<dbReference type="EMBL" id="GBRH01232594">
    <property type="protein sequence ID" value="JAD65301.1"/>
    <property type="molecule type" value="Transcribed_RNA"/>
</dbReference>
<name>A0A0A9BPJ4_ARUDO</name>
<sequence>MNDKERKQVTDRMKDLKMVDKSVSLKKRGQILEYPHVYFGRQETGFSLRYTRLTPLSQTRVLANADHLTRCCLIWLS</sequence>
<dbReference type="AlphaFoldDB" id="A0A0A9BPJ4"/>
<evidence type="ECO:0000313" key="1">
    <source>
        <dbReference type="EMBL" id="JAD65301.1"/>
    </source>
</evidence>
<reference evidence="1" key="2">
    <citation type="journal article" date="2015" name="Data Brief">
        <title>Shoot transcriptome of the giant reed, Arundo donax.</title>
        <authorList>
            <person name="Barrero R.A."/>
            <person name="Guerrero F.D."/>
            <person name="Moolhuijzen P."/>
            <person name="Goolsby J.A."/>
            <person name="Tidwell J."/>
            <person name="Bellgard S.E."/>
            <person name="Bellgard M.I."/>
        </authorList>
    </citation>
    <scope>NUCLEOTIDE SEQUENCE</scope>
    <source>
        <tissue evidence="1">Shoot tissue taken approximately 20 cm above the soil surface</tissue>
    </source>
</reference>
<organism evidence="1">
    <name type="scientific">Arundo donax</name>
    <name type="common">Giant reed</name>
    <name type="synonym">Donax arundinaceus</name>
    <dbReference type="NCBI Taxonomy" id="35708"/>
    <lineage>
        <taxon>Eukaryota</taxon>
        <taxon>Viridiplantae</taxon>
        <taxon>Streptophyta</taxon>
        <taxon>Embryophyta</taxon>
        <taxon>Tracheophyta</taxon>
        <taxon>Spermatophyta</taxon>
        <taxon>Magnoliopsida</taxon>
        <taxon>Liliopsida</taxon>
        <taxon>Poales</taxon>
        <taxon>Poaceae</taxon>
        <taxon>PACMAD clade</taxon>
        <taxon>Arundinoideae</taxon>
        <taxon>Arundineae</taxon>
        <taxon>Arundo</taxon>
    </lineage>
</organism>
<protein>
    <submittedName>
        <fullName evidence="1">Uncharacterized protein</fullName>
    </submittedName>
</protein>
<reference evidence="1" key="1">
    <citation type="submission" date="2014-09" db="EMBL/GenBank/DDBJ databases">
        <authorList>
            <person name="Magalhaes I.L.F."/>
            <person name="Oliveira U."/>
            <person name="Santos F.R."/>
            <person name="Vidigal T.H.D.A."/>
            <person name="Brescovit A.D."/>
            <person name="Santos A.J."/>
        </authorList>
    </citation>
    <scope>NUCLEOTIDE SEQUENCE</scope>
    <source>
        <tissue evidence="1">Shoot tissue taken approximately 20 cm above the soil surface</tissue>
    </source>
</reference>